<reference evidence="6 7" key="1">
    <citation type="journal article" date="2023" name="G3 (Bethesda)">
        <title>A high-quality reference genome for the fission yeast Schizosaccharomyces osmophilus.</title>
        <authorList>
            <person name="Jia G.S."/>
            <person name="Zhang W.C."/>
            <person name="Liang Y."/>
            <person name="Liu X.H."/>
            <person name="Rhind N."/>
            <person name="Pidoux A."/>
            <person name="Brysch-Herzberg M."/>
            <person name="Du L.L."/>
        </authorList>
    </citation>
    <scope>NUCLEOTIDE SEQUENCE [LARGE SCALE GENOMIC DNA]</scope>
    <source>
        <strain evidence="6 7">CBS 15793</strain>
    </source>
</reference>
<dbReference type="GO" id="GO:0003735">
    <property type="term" value="F:structural constituent of ribosome"/>
    <property type="evidence" value="ECO:0007669"/>
    <property type="project" value="InterPro"/>
</dbReference>
<keyword evidence="2 6" id="KW-0689">Ribosomal protein</keyword>
<accession>A0AAE9WDN4</accession>
<sequence>MNTFQIKTRQTLYSIVQCRAFTTKQKLGKHSPLPGWDPHSEYFRPGPTMAHRLEEHMNDTIMSDVLVGTYKHNVDFEDSSPHFNEPADRLVRWTGDNPYYKNRPPRHSRGYKPLLPFKRPVRPENLPNISKVVVSTMVKEALQDKSHLLSTIMALRSITGVEPEIIEARKDVSPWRLRSGFPVGASVALEGESMYNFLSVLSELVLPQLHDFKGISSTVGDQTGNISFGLPGSALPLFPQIEAVYEMYPHSLPGFHVNIATKAQDTRLARFALSSMIPFKTSNPEDDVR</sequence>
<evidence type="ECO:0000256" key="3">
    <source>
        <dbReference type="ARBA" id="ARBA00023274"/>
    </source>
</evidence>
<dbReference type="InterPro" id="IPR031310">
    <property type="entry name" value="Ribosomal_uL5_N"/>
</dbReference>
<evidence type="ECO:0000259" key="4">
    <source>
        <dbReference type="Pfam" id="PF00281"/>
    </source>
</evidence>
<dbReference type="Pfam" id="PF00281">
    <property type="entry name" value="Ribosomal_L5"/>
    <property type="match status" value="1"/>
</dbReference>
<keyword evidence="7" id="KW-1185">Reference proteome</keyword>
<evidence type="ECO:0000256" key="2">
    <source>
        <dbReference type="ARBA" id="ARBA00022980"/>
    </source>
</evidence>
<protein>
    <submittedName>
        <fullName evidence="6">Mitochondrial ribosomal protein subunit L5</fullName>
    </submittedName>
</protein>
<comment type="similarity">
    <text evidence="1">Belongs to the universal ribosomal protein uL5 family.</text>
</comment>
<dbReference type="PANTHER" id="PTHR11994">
    <property type="entry name" value="60S RIBOSOMAL PROTEIN L11-RELATED"/>
    <property type="match status" value="1"/>
</dbReference>
<dbReference type="InterPro" id="IPR022803">
    <property type="entry name" value="Ribosomal_uL5_dom_sf"/>
</dbReference>
<feature type="domain" description="Large ribosomal subunit protein uL5 C-terminal" evidence="5">
    <location>
        <begin position="182"/>
        <end position="276"/>
    </location>
</feature>
<dbReference type="EMBL" id="CP115612">
    <property type="protein sequence ID" value="WBW74527.1"/>
    <property type="molecule type" value="Genomic_DNA"/>
</dbReference>
<dbReference type="KEGG" id="som:SOMG_03117"/>
<organism evidence="6 7">
    <name type="scientific">Schizosaccharomyces osmophilus</name>
    <dbReference type="NCBI Taxonomy" id="2545709"/>
    <lineage>
        <taxon>Eukaryota</taxon>
        <taxon>Fungi</taxon>
        <taxon>Dikarya</taxon>
        <taxon>Ascomycota</taxon>
        <taxon>Taphrinomycotina</taxon>
        <taxon>Schizosaccharomycetes</taxon>
        <taxon>Schizosaccharomycetales</taxon>
        <taxon>Schizosaccharomycetaceae</taxon>
        <taxon>Schizosaccharomyces</taxon>
    </lineage>
</organism>
<feature type="domain" description="Large ribosomal subunit protein uL5 N-terminal" evidence="4">
    <location>
        <begin position="126"/>
        <end position="178"/>
    </location>
</feature>
<dbReference type="GO" id="GO:0006412">
    <property type="term" value="P:translation"/>
    <property type="evidence" value="ECO:0007669"/>
    <property type="project" value="InterPro"/>
</dbReference>
<evidence type="ECO:0000313" key="6">
    <source>
        <dbReference type="EMBL" id="WBW74527.1"/>
    </source>
</evidence>
<gene>
    <name evidence="6" type="primary">mrpl7</name>
    <name evidence="6" type="ORF">SOMG_03117</name>
</gene>
<dbReference type="Gene3D" id="3.30.1440.10">
    <property type="match status" value="1"/>
</dbReference>
<evidence type="ECO:0000256" key="1">
    <source>
        <dbReference type="ARBA" id="ARBA00008553"/>
    </source>
</evidence>
<keyword evidence="3" id="KW-0687">Ribonucleoprotein</keyword>
<name>A0AAE9WDN4_9SCHI</name>
<dbReference type="GO" id="GO:1990904">
    <property type="term" value="C:ribonucleoprotein complex"/>
    <property type="evidence" value="ECO:0007669"/>
    <property type="project" value="UniProtKB-KW"/>
</dbReference>
<dbReference type="Pfam" id="PF00673">
    <property type="entry name" value="Ribosomal_L5_C"/>
    <property type="match status" value="1"/>
</dbReference>
<dbReference type="RefSeq" id="XP_056038770.1">
    <property type="nucleotide sequence ID" value="XM_056181908.1"/>
</dbReference>
<dbReference type="GeneID" id="80876597"/>
<evidence type="ECO:0000259" key="5">
    <source>
        <dbReference type="Pfam" id="PF00673"/>
    </source>
</evidence>
<dbReference type="InterPro" id="IPR002132">
    <property type="entry name" value="Ribosomal_uL5"/>
</dbReference>
<dbReference type="Proteomes" id="UP001212411">
    <property type="component" value="Chromosome 2"/>
</dbReference>
<dbReference type="GO" id="GO:0005840">
    <property type="term" value="C:ribosome"/>
    <property type="evidence" value="ECO:0007669"/>
    <property type="project" value="UniProtKB-KW"/>
</dbReference>
<proteinExistence type="inferred from homology"/>
<dbReference type="InterPro" id="IPR031309">
    <property type="entry name" value="Ribosomal_uL5_C"/>
</dbReference>
<dbReference type="SUPFAM" id="SSF55282">
    <property type="entry name" value="RL5-like"/>
    <property type="match status" value="1"/>
</dbReference>
<evidence type="ECO:0000313" key="7">
    <source>
        <dbReference type="Proteomes" id="UP001212411"/>
    </source>
</evidence>
<dbReference type="AlphaFoldDB" id="A0AAE9WDN4"/>